<dbReference type="Gene3D" id="2.30.29.30">
    <property type="entry name" value="Pleckstrin-homology domain (PH domain)/Phosphotyrosine-binding domain (PTB)"/>
    <property type="match status" value="1"/>
</dbReference>
<dbReference type="SUPFAM" id="SSF50729">
    <property type="entry name" value="PH domain-like"/>
    <property type="match status" value="1"/>
</dbReference>
<feature type="domain" description="PH" evidence="2">
    <location>
        <begin position="46"/>
        <end position="144"/>
    </location>
</feature>
<gene>
    <name evidence="3" type="ORF">g.17134</name>
</gene>
<proteinExistence type="predicted"/>
<evidence type="ECO:0000259" key="2">
    <source>
        <dbReference type="SMART" id="SM00233"/>
    </source>
</evidence>
<dbReference type="AlphaFoldDB" id="A0A146M6R0"/>
<feature type="compositionally biased region" description="Low complexity" evidence="1">
    <location>
        <begin position="244"/>
        <end position="254"/>
    </location>
</feature>
<dbReference type="InterPro" id="IPR001849">
    <property type="entry name" value="PH_domain"/>
</dbReference>
<feature type="region of interest" description="Disordered" evidence="1">
    <location>
        <begin position="211"/>
        <end position="254"/>
    </location>
</feature>
<dbReference type="SMART" id="SM00233">
    <property type="entry name" value="PH"/>
    <property type="match status" value="1"/>
</dbReference>
<dbReference type="Pfam" id="PF00169">
    <property type="entry name" value="PH"/>
    <property type="match status" value="1"/>
</dbReference>
<reference evidence="3" key="1">
    <citation type="journal article" date="2016" name="Gigascience">
        <title>De novo construction of an expanded transcriptome assembly for the western tarnished plant bug, Lygus hesperus.</title>
        <authorList>
            <person name="Tassone E.E."/>
            <person name="Geib S.M."/>
            <person name="Hall B."/>
            <person name="Fabrick J.A."/>
            <person name="Brent C.S."/>
            <person name="Hull J.J."/>
        </authorList>
    </citation>
    <scope>NUCLEOTIDE SEQUENCE</scope>
</reference>
<name>A0A146M6R0_LYGHE</name>
<protein>
    <recommendedName>
        <fullName evidence="2">PH domain-containing protein</fullName>
    </recommendedName>
</protein>
<accession>A0A146M6R0</accession>
<evidence type="ECO:0000313" key="3">
    <source>
        <dbReference type="EMBL" id="JAQ14260.1"/>
    </source>
</evidence>
<sequence length="254" mass="28366">MIQKILSITDYIAKSAANIHARDKVVYIQETVFKSHIAIVDRSRKFIREGVLRLVKAKSAHTYTFYLFNDFIGWMDKGMFSSTFGGIMHIGGLRLAPYIPENSGVKHSFRVGNIITNVEWWIACDSEKTRERWIKDICVAIRDFYSLSGTSNTTNLSAANVTLTHILHPDEFEKMIKKKKYNDTRLVKLPPPGIPDNLLSQQSTSLLTATGLSLSQPPVPPTPEIRLNSFDSTTSGSSPPPIPSRSSITARVAL</sequence>
<dbReference type="EMBL" id="GDHC01004369">
    <property type="protein sequence ID" value="JAQ14260.1"/>
    <property type="molecule type" value="Transcribed_RNA"/>
</dbReference>
<dbReference type="InterPro" id="IPR011993">
    <property type="entry name" value="PH-like_dom_sf"/>
</dbReference>
<organism evidence="3">
    <name type="scientific">Lygus hesperus</name>
    <name type="common">Western plant bug</name>
    <dbReference type="NCBI Taxonomy" id="30085"/>
    <lineage>
        <taxon>Eukaryota</taxon>
        <taxon>Metazoa</taxon>
        <taxon>Ecdysozoa</taxon>
        <taxon>Arthropoda</taxon>
        <taxon>Hexapoda</taxon>
        <taxon>Insecta</taxon>
        <taxon>Pterygota</taxon>
        <taxon>Neoptera</taxon>
        <taxon>Paraneoptera</taxon>
        <taxon>Hemiptera</taxon>
        <taxon>Heteroptera</taxon>
        <taxon>Panheteroptera</taxon>
        <taxon>Cimicomorpha</taxon>
        <taxon>Miridae</taxon>
        <taxon>Mirini</taxon>
        <taxon>Lygus</taxon>
    </lineage>
</organism>
<evidence type="ECO:0000256" key="1">
    <source>
        <dbReference type="SAM" id="MobiDB-lite"/>
    </source>
</evidence>